<comment type="caution">
    <text evidence="1">The sequence shown here is derived from an EMBL/GenBank/DDBJ whole genome shotgun (WGS) entry which is preliminary data.</text>
</comment>
<evidence type="ECO:0000313" key="1">
    <source>
        <dbReference type="EMBL" id="MDV7136737.1"/>
    </source>
</evidence>
<sequence>MAAYAADLNILVDEHSVTTMTGPGVVIPGIMLSLPPGETIDFADPVTGFGAINDAPPPERVLRLWGDDLLTISHGDRWQFIVDAADPFPREWIELLFPSAPGDSDESPGFAYVAVRFGEIAARRSVPIAEVDTEPLTTAHIEDRRSEAPPHR</sequence>
<dbReference type="EMBL" id="JAWLUM010000005">
    <property type="protein sequence ID" value="MDV7136737.1"/>
    <property type="molecule type" value="Genomic_DNA"/>
</dbReference>
<evidence type="ECO:0000313" key="2">
    <source>
        <dbReference type="Proteomes" id="UP001185792"/>
    </source>
</evidence>
<dbReference type="RefSeq" id="WP_317714712.1">
    <property type="nucleotide sequence ID" value="NZ_JAWLUM010000005.1"/>
</dbReference>
<dbReference type="Proteomes" id="UP001185792">
    <property type="component" value="Unassembled WGS sequence"/>
</dbReference>
<name>A0ABU4F1G7_WILMA</name>
<accession>A0ABU4F1G7</accession>
<organism evidence="1 2">
    <name type="scientific">Williamsia marianensis</name>
    <dbReference type="NCBI Taxonomy" id="85044"/>
    <lineage>
        <taxon>Bacteria</taxon>
        <taxon>Bacillati</taxon>
        <taxon>Actinomycetota</taxon>
        <taxon>Actinomycetes</taxon>
        <taxon>Mycobacteriales</taxon>
        <taxon>Nocardiaceae</taxon>
        <taxon>Williamsia</taxon>
    </lineage>
</organism>
<reference evidence="1 2" key="1">
    <citation type="submission" date="2023-10" db="EMBL/GenBank/DDBJ databases">
        <title>Development of a sustainable strategy for remediation of hydrocarbon-contaminated territories based on the waste exchange concept.</title>
        <authorList>
            <person name="Krivoruchko A."/>
        </authorList>
    </citation>
    <scope>NUCLEOTIDE SEQUENCE [LARGE SCALE GENOMIC DNA]</scope>
    <source>
        <strain evidence="1 2">IEGM 1236</strain>
    </source>
</reference>
<protein>
    <submittedName>
        <fullName evidence="1">Uncharacterized protein</fullName>
    </submittedName>
</protein>
<gene>
    <name evidence="1" type="ORF">R4198_23840</name>
</gene>
<proteinExistence type="predicted"/>
<keyword evidence="2" id="KW-1185">Reference proteome</keyword>